<dbReference type="AlphaFoldDB" id="A0A7J5BGS7"/>
<dbReference type="Proteomes" id="UP000433493">
    <property type="component" value="Unassembled WGS sequence"/>
</dbReference>
<dbReference type="GO" id="GO:0005737">
    <property type="term" value="C:cytoplasm"/>
    <property type="evidence" value="ECO:0007669"/>
    <property type="project" value="TreeGrafter"/>
</dbReference>
<dbReference type="GO" id="GO:0016831">
    <property type="term" value="F:carboxy-lyase activity"/>
    <property type="evidence" value="ECO:0007669"/>
    <property type="project" value="InterPro"/>
</dbReference>
<dbReference type="Gene3D" id="3.20.20.140">
    <property type="entry name" value="Metal-dependent hydrolases"/>
    <property type="match status" value="1"/>
</dbReference>
<keyword evidence="4" id="KW-1185">Reference proteome</keyword>
<proteinExistence type="predicted"/>
<evidence type="ECO:0000259" key="2">
    <source>
        <dbReference type="Pfam" id="PF04909"/>
    </source>
</evidence>
<feature type="domain" description="Amidohydrolase-related" evidence="2">
    <location>
        <begin position="76"/>
        <end position="261"/>
    </location>
</feature>
<protein>
    <submittedName>
        <fullName evidence="3">Amidohydrolase family protein</fullName>
    </submittedName>
</protein>
<evidence type="ECO:0000313" key="3">
    <source>
        <dbReference type="EMBL" id="KAB1645122.1"/>
    </source>
</evidence>
<evidence type="ECO:0000256" key="1">
    <source>
        <dbReference type="ARBA" id="ARBA00023239"/>
    </source>
</evidence>
<comment type="caution">
    <text evidence="3">The sequence shown here is derived from an EMBL/GenBank/DDBJ whole genome shotgun (WGS) entry which is preliminary data.</text>
</comment>
<reference evidence="3 4" key="1">
    <citation type="submission" date="2019-09" db="EMBL/GenBank/DDBJ databases">
        <title>Phylogeny of genus Pseudoclavibacter and closely related genus.</title>
        <authorList>
            <person name="Li Y."/>
        </authorList>
    </citation>
    <scope>NUCLEOTIDE SEQUENCE [LARGE SCALE GENOMIC DNA]</scope>
    <source>
        <strain evidence="3 4">KCTC 13959</strain>
    </source>
</reference>
<evidence type="ECO:0000313" key="4">
    <source>
        <dbReference type="Proteomes" id="UP000433493"/>
    </source>
</evidence>
<keyword evidence="3" id="KW-0378">Hydrolase</keyword>
<dbReference type="GO" id="GO:0019748">
    <property type="term" value="P:secondary metabolic process"/>
    <property type="evidence" value="ECO:0007669"/>
    <property type="project" value="TreeGrafter"/>
</dbReference>
<dbReference type="EMBL" id="WBKB01000001">
    <property type="protein sequence ID" value="KAB1645122.1"/>
    <property type="molecule type" value="Genomic_DNA"/>
</dbReference>
<dbReference type="InterPro" id="IPR006680">
    <property type="entry name" value="Amidohydro-rel"/>
</dbReference>
<dbReference type="OrthoDB" id="1407586at2"/>
<dbReference type="InterPro" id="IPR032466">
    <property type="entry name" value="Metal_Hydrolase"/>
</dbReference>
<accession>A0A7J5BGS7</accession>
<dbReference type="SUPFAM" id="SSF51556">
    <property type="entry name" value="Metallo-dependent hydrolases"/>
    <property type="match status" value="1"/>
</dbReference>
<dbReference type="PANTHER" id="PTHR21240">
    <property type="entry name" value="2-AMINO-3-CARBOXYLMUCONATE-6-SEMIALDEHYDE DECARBOXYLASE"/>
    <property type="match status" value="1"/>
</dbReference>
<keyword evidence="1" id="KW-0456">Lyase</keyword>
<dbReference type="RefSeq" id="WP_158051132.1">
    <property type="nucleotide sequence ID" value="NZ_WBKB01000001.1"/>
</dbReference>
<name>A0A7J5BGS7_9MICO</name>
<sequence length="265" mass="28942">MIIDAHTHVWPDKIAEKALTANPVPGLEARGDGTVHGLDTSMEHTGVHLSCCLAIANEGRHVHKVNEFVSGLASESRYPVGTVHVDLSVEENLESLRRNNIKSVKLHPLFQRYGLDDKRLWDILDAFGEDISVITHVGAGGDEYTNSLSSPAMIGAIAKQFPKLRLMACHFGGYKLFDDAEEMLAGADIVLETSWPPSLALLRPERVRALIKKHGAERVVFGSDWPMTDPLEEIQAIEMLGLSDDEVKQVLGGTLARVLGLPEAA</sequence>
<dbReference type="GO" id="GO:0016787">
    <property type="term" value="F:hydrolase activity"/>
    <property type="evidence" value="ECO:0007669"/>
    <property type="project" value="UniProtKB-KW"/>
</dbReference>
<dbReference type="InterPro" id="IPR032465">
    <property type="entry name" value="ACMSD"/>
</dbReference>
<gene>
    <name evidence="3" type="ORF">F8O05_02375</name>
</gene>
<dbReference type="CDD" id="cd01292">
    <property type="entry name" value="metallo-dependent_hydrolases"/>
    <property type="match status" value="1"/>
</dbReference>
<dbReference type="PANTHER" id="PTHR21240:SF28">
    <property type="entry name" value="ISO-OROTATE DECARBOXYLASE (EUROFUNG)"/>
    <property type="match status" value="1"/>
</dbReference>
<organism evidence="3 4">
    <name type="scientific">Gulosibacter chungangensis</name>
    <dbReference type="NCBI Taxonomy" id="979746"/>
    <lineage>
        <taxon>Bacteria</taxon>
        <taxon>Bacillati</taxon>
        <taxon>Actinomycetota</taxon>
        <taxon>Actinomycetes</taxon>
        <taxon>Micrococcales</taxon>
        <taxon>Microbacteriaceae</taxon>
        <taxon>Gulosibacter</taxon>
    </lineage>
</organism>
<dbReference type="Pfam" id="PF04909">
    <property type="entry name" value="Amidohydro_2"/>
    <property type="match status" value="1"/>
</dbReference>